<dbReference type="Proteomes" id="UP000831156">
    <property type="component" value="Chromosome 9"/>
</dbReference>
<protein>
    <submittedName>
        <fullName evidence="2">Uncharacterized protein</fullName>
    </submittedName>
</protein>
<accession>A0ABY1ULR3</accession>
<feature type="region of interest" description="Disordered" evidence="1">
    <location>
        <begin position="299"/>
        <end position="338"/>
    </location>
</feature>
<reference evidence="2" key="1">
    <citation type="submission" date="2016-09" db="EMBL/GenBank/DDBJ databases">
        <authorList>
            <consortium name="Pathogen Informatics"/>
            <person name="Sun Q."/>
            <person name="Inoue M."/>
        </authorList>
    </citation>
    <scope>NUCLEOTIDE SEQUENCE</scope>
</reference>
<evidence type="ECO:0000256" key="1">
    <source>
        <dbReference type="SAM" id="MobiDB-lite"/>
    </source>
</evidence>
<gene>
    <name evidence="2" type="ORF">PGABG01_0907200</name>
</gene>
<proteinExistence type="predicted"/>
<evidence type="ECO:0000313" key="3">
    <source>
        <dbReference type="Proteomes" id="UP000831156"/>
    </source>
</evidence>
<evidence type="ECO:0000313" key="2">
    <source>
        <dbReference type="EMBL" id="SOV13974.1"/>
    </source>
</evidence>
<sequence length="606" mass="72432">MFRDLSFYVLTIILFFFNMTKWIGIDGNLNISNDKIENTYISIDKNNINEFINVKENEFFFNMNCKTSRMFNNMKNYMINKIYTSLESFRSENVTSSDIETIEDIIERTWDRENKEFIFTTKRLIKQYTDNNLFILQVGLNSVAPLILDKPENGIFIEEDIEICKNYFLHKPNKCFLYLEGVEFYCKKKTTNNDNHNDSSNLLKTKKREDIFDTLDLISKIYQNKNNEVIDILIVNHKYPVALLYYIYPYLDSSTLVILMDNLNHQMKTAIFEYYDFIGEADFSKGFEKKFFNLYKSEQKKKKKEQNNNNIKKVDNQKNDNLHSDHNTTNNGDMKQKENYHILNKNYDDKTKKYEANENIYIYNKMKQSPFYVITLNPKSIMNPPQNRYKLYISNEYTSSYQTQINIMIKDIEKLLKLNKKFYEQHKVLVTNYFAVINEYEFDDNNIVKSNVTNTLTSILTSFAHTGDINPNNYQYALENLKNIFSTMLYTIYERSKFKALFNPLMDFFKLYLNKDDPNYIIYQFLIYGLIKNSREIESYELKEIFFLDVLRDVSKQINKMSITEVVLLVTKLNILLKKIRSREDITHIKDYAKKHINIDYTNNEL</sequence>
<keyword evidence="3" id="KW-1185">Reference proteome</keyword>
<feature type="compositionally biased region" description="Basic and acidic residues" evidence="1">
    <location>
        <begin position="312"/>
        <end position="326"/>
    </location>
</feature>
<dbReference type="EMBL" id="LT969432">
    <property type="protein sequence ID" value="SOV13974.1"/>
    <property type="molecule type" value="Genomic_DNA"/>
</dbReference>
<organism evidence="2 3">
    <name type="scientific">Plasmodium gaboni</name>
    <dbReference type="NCBI Taxonomy" id="647221"/>
    <lineage>
        <taxon>Eukaryota</taxon>
        <taxon>Sar</taxon>
        <taxon>Alveolata</taxon>
        <taxon>Apicomplexa</taxon>
        <taxon>Aconoidasida</taxon>
        <taxon>Haemosporida</taxon>
        <taxon>Plasmodiidae</taxon>
        <taxon>Plasmodium</taxon>
        <taxon>Plasmodium (Laverania)</taxon>
    </lineage>
</organism>
<name>A0ABY1ULR3_9APIC</name>